<name>A0ABR7L052_9PSEU</name>
<dbReference type="Pfam" id="PF01740">
    <property type="entry name" value="STAS"/>
    <property type="match status" value="1"/>
</dbReference>
<dbReference type="InterPro" id="IPR002645">
    <property type="entry name" value="STAS_dom"/>
</dbReference>
<dbReference type="CDD" id="cd07043">
    <property type="entry name" value="STAS_anti-anti-sigma_factors"/>
    <property type="match status" value="1"/>
</dbReference>
<dbReference type="EMBL" id="JABVED010000001">
    <property type="protein sequence ID" value="MBC6446075.1"/>
    <property type="molecule type" value="Genomic_DNA"/>
</dbReference>
<dbReference type="SUPFAM" id="SSF52091">
    <property type="entry name" value="SpoIIaa-like"/>
    <property type="match status" value="1"/>
</dbReference>
<proteinExistence type="predicted"/>
<keyword evidence="3" id="KW-1185">Reference proteome</keyword>
<protein>
    <submittedName>
        <fullName evidence="2">STAS domain-containing protein</fullName>
    </submittedName>
</protein>
<evidence type="ECO:0000313" key="3">
    <source>
        <dbReference type="Proteomes" id="UP000734823"/>
    </source>
</evidence>
<evidence type="ECO:0000313" key="2">
    <source>
        <dbReference type="EMBL" id="MBC6446075.1"/>
    </source>
</evidence>
<organism evidence="2 3">
    <name type="scientific">Actinokineospora xionganensis</name>
    <dbReference type="NCBI Taxonomy" id="2684470"/>
    <lineage>
        <taxon>Bacteria</taxon>
        <taxon>Bacillati</taxon>
        <taxon>Actinomycetota</taxon>
        <taxon>Actinomycetes</taxon>
        <taxon>Pseudonocardiales</taxon>
        <taxon>Pseudonocardiaceae</taxon>
        <taxon>Actinokineospora</taxon>
    </lineage>
</organism>
<dbReference type="Gene3D" id="3.30.750.24">
    <property type="entry name" value="STAS domain"/>
    <property type="match status" value="1"/>
</dbReference>
<gene>
    <name evidence="2" type="ORF">GPZ80_02670</name>
</gene>
<sequence length="137" mass="14851">MALKFARTPAELARRAVKITVERTGRTVSIAASGRIDLATEGPWYDQIMAACTDDSDTKRVVIDLTSVTFLSWASTATLVRAHRACARHGRALRVLACGPVLACLHMTHLDEDVTITATTPKVKEPLPHGTSSWLIA</sequence>
<dbReference type="InterPro" id="IPR036513">
    <property type="entry name" value="STAS_dom_sf"/>
</dbReference>
<accession>A0ABR7L052</accession>
<feature type="domain" description="STAS" evidence="1">
    <location>
        <begin position="17"/>
        <end position="95"/>
    </location>
</feature>
<comment type="caution">
    <text evidence="2">The sequence shown here is derived from an EMBL/GenBank/DDBJ whole genome shotgun (WGS) entry which is preliminary data.</text>
</comment>
<reference evidence="2 3" key="1">
    <citation type="submission" date="2020-06" db="EMBL/GenBank/DDBJ databases">
        <title>Actinokineospora xiongansis sp. nov., isolated from soil of Baiyangdian.</title>
        <authorList>
            <person name="Zhang X."/>
        </authorList>
    </citation>
    <scope>NUCLEOTIDE SEQUENCE [LARGE SCALE GENOMIC DNA]</scope>
    <source>
        <strain evidence="2 3">HBU206404</strain>
    </source>
</reference>
<dbReference type="PROSITE" id="PS50801">
    <property type="entry name" value="STAS"/>
    <property type="match status" value="1"/>
</dbReference>
<dbReference type="RefSeq" id="WP_187218114.1">
    <property type="nucleotide sequence ID" value="NZ_JABVED010000001.1"/>
</dbReference>
<evidence type="ECO:0000259" key="1">
    <source>
        <dbReference type="PROSITE" id="PS50801"/>
    </source>
</evidence>
<dbReference type="Proteomes" id="UP000734823">
    <property type="component" value="Unassembled WGS sequence"/>
</dbReference>